<dbReference type="InterPro" id="IPR048413">
    <property type="entry name" value="Htt_C-HEAT_rpt"/>
</dbReference>
<proteinExistence type="inferred from homology"/>
<dbReference type="GO" id="GO:0005634">
    <property type="term" value="C:nucleus"/>
    <property type="evidence" value="ECO:0007669"/>
    <property type="project" value="UniProtKB-SubCell"/>
</dbReference>
<dbReference type="InterPro" id="IPR048412">
    <property type="entry name" value="Htt_bridge"/>
</dbReference>
<comment type="caution">
    <text evidence="8">The sequence shown here is derived from an EMBL/GenBank/DDBJ whole genome shotgun (WGS) entry which is preliminary data.</text>
</comment>
<name>A0AA39C7I4_9HYME</name>
<reference evidence="8" key="2">
    <citation type="submission" date="2023-03" db="EMBL/GenBank/DDBJ databases">
        <authorList>
            <person name="Inwood S.N."/>
            <person name="Skelly J.G."/>
            <person name="Guhlin J."/>
            <person name="Harrop T.W.R."/>
            <person name="Goldson S.G."/>
            <person name="Dearden P.K."/>
        </authorList>
    </citation>
    <scope>NUCLEOTIDE SEQUENCE</scope>
    <source>
        <strain evidence="8">Irish</strain>
        <tissue evidence="8">Whole body</tissue>
    </source>
</reference>
<organism evidence="8 9">
    <name type="scientific">Microctonus aethiopoides</name>
    <dbReference type="NCBI Taxonomy" id="144406"/>
    <lineage>
        <taxon>Eukaryota</taxon>
        <taxon>Metazoa</taxon>
        <taxon>Ecdysozoa</taxon>
        <taxon>Arthropoda</taxon>
        <taxon>Hexapoda</taxon>
        <taxon>Insecta</taxon>
        <taxon>Pterygota</taxon>
        <taxon>Neoptera</taxon>
        <taxon>Endopterygota</taxon>
        <taxon>Hymenoptera</taxon>
        <taxon>Apocrita</taxon>
        <taxon>Ichneumonoidea</taxon>
        <taxon>Braconidae</taxon>
        <taxon>Euphorinae</taxon>
        <taxon>Microctonus</taxon>
    </lineage>
</organism>
<accession>A0AA39C7I4</accession>
<evidence type="ECO:0000313" key="9">
    <source>
        <dbReference type="Proteomes" id="UP001168990"/>
    </source>
</evidence>
<dbReference type="Pfam" id="PF12372">
    <property type="entry name" value="Htt_N-HEAT"/>
    <property type="match status" value="1"/>
</dbReference>
<evidence type="ECO:0008006" key="10">
    <source>
        <dbReference type="Google" id="ProtNLM"/>
    </source>
</evidence>
<dbReference type="Pfam" id="PF20927">
    <property type="entry name" value="Htt_C-HEAT"/>
    <property type="match status" value="2"/>
</dbReference>
<dbReference type="PANTHER" id="PTHR10170">
    <property type="entry name" value="HUNTINGTON DISEASE PROTEIN"/>
    <property type="match status" value="1"/>
</dbReference>
<evidence type="ECO:0000256" key="4">
    <source>
        <dbReference type="ARBA" id="ARBA00007153"/>
    </source>
</evidence>
<evidence type="ECO:0000256" key="7">
    <source>
        <dbReference type="SAM" id="MobiDB-lite"/>
    </source>
</evidence>
<dbReference type="PANTHER" id="PTHR10170:SF10">
    <property type="entry name" value="HUNTINGTIN"/>
    <property type="match status" value="1"/>
</dbReference>
<dbReference type="InterPro" id="IPR024613">
    <property type="entry name" value="Huntingtin_N_HEAT_rpt-2"/>
</dbReference>
<keyword evidence="5" id="KW-0963">Cytoplasm</keyword>
<dbReference type="GO" id="GO:0005737">
    <property type="term" value="C:cytoplasm"/>
    <property type="evidence" value="ECO:0007669"/>
    <property type="project" value="UniProtKB-SubCell"/>
</dbReference>
<dbReference type="Proteomes" id="UP001168990">
    <property type="component" value="Unassembled WGS sequence"/>
</dbReference>
<keyword evidence="9" id="KW-1185">Reference proteome</keyword>
<evidence type="ECO:0000256" key="5">
    <source>
        <dbReference type="ARBA" id="ARBA00022490"/>
    </source>
</evidence>
<feature type="compositionally biased region" description="Polar residues" evidence="7">
    <location>
        <begin position="381"/>
        <end position="393"/>
    </location>
</feature>
<dbReference type="InterPro" id="IPR000091">
    <property type="entry name" value="Huntingtin"/>
</dbReference>
<dbReference type="InterPro" id="IPR016024">
    <property type="entry name" value="ARM-type_fold"/>
</dbReference>
<evidence type="ECO:0000256" key="1">
    <source>
        <dbReference type="ARBA" id="ARBA00002907"/>
    </source>
</evidence>
<comment type="function">
    <text evidence="1">May play a role in microtubule-mediated transport or vesicle function.</text>
</comment>
<dbReference type="Pfam" id="PF20925">
    <property type="entry name" value="Htt_bridge"/>
    <property type="match status" value="1"/>
</dbReference>
<dbReference type="InterPro" id="IPR048411">
    <property type="entry name" value="Htt_N_HEAT_rpt-1"/>
</dbReference>
<gene>
    <name evidence="8" type="ORF">PV328_009937</name>
</gene>
<evidence type="ECO:0000313" key="8">
    <source>
        <dbReference type="EMBL" id="KAK0159004.1"/>
    </source>
</evidence>
<feature type="compositionally biased region" description="Polar residues" evidence="7">
    <location>
        <begin position="345"/>
        <end position="358"/>
    </location>
</feature>
<evidence type="ECO:0000256" key="3">
    <source>
        <dbReference type="ARBA" id="ARBA00004496"/>
    </source>
</evidence>
<comment type="similarity">
    <text evidence="4">Belongs to the huntingtin family.</text>
</comment>
<dbReference type="SUPFAM" id="SSF48371">
    <property type="entry name" value="ARM repeat"/>
    <property type="match status" value="2"/>
</dbReference>
<feature type="region of interest" description="Disordered" evidence="7">
    <location>
        <begin position="345"/>
        <end position="393"/>
    </location>
</feature>
<dbReference type="EMBL" id="JAQQBS010001424">
    <property type="protein sequence ID" value="KAK0159004.1"/>
    <property type="molecule type" value="Genomic_DNA"/>
</dbReference>
<evidence type="ECO:0000256" key="2">
    <source>
        <dbReference type="ARBA" id="ARBA00004123"/>
    </source>
</evidence>
<dbReference type="Gene3D" id="1.25.10.10">
    <property type="entry name" value="Leucine-rich Repeat Variant"/>
    <property type="match status" value="2"/>
</dbReference>
<sequence>MAGLSGVIKAIDNLNAMQEDDSTLDQATNRKTEIMNCCLIIANGICSPAAKNLRNFSKTLGLSIKALMTLCDDEESDVRTLADECLNKIIRSMSEGSILKILFEFYNKIQENGNWRSLRAALSRFGLLSYMIKPIKGKPYISNLIPCIVAISKRTEEPVIDTLSQSLPLILKNLGPFMSDNETKTLLKAFYPNLSSNQANFRRNAANMILATCLYCRKPRQNLFYVLRYLIDTMIPVSSVQENLHLVVGVLGCLKIILPHIDIPDEYDSDSDKHTLNCFLQTYELCLRYIQLHSDHNVINAALETLSQLLRSNNEALINVLTAKNRIPNSDNFLFYQKTIKLSSSESTNSCDHPQTNVDDSDNILGTEQPPDELRGEDLLENSNSTSGNDENSHYLAQNNLNIGSFTDSDVPLKYCCRYLASSYLLAGKQGQLISDKLFRVSVKSLALACIGNIIRLYPNIFLDTLEVITDPNVTNSQMITDIMLFIEHSDPQLRGNTAIIIGLFLNSVYVKYGCSYDEFTKLIMHKNSETQLITLDELVCFMIKALEDESATTCRHALTAVNICLNSLLNSDYDNSHGIRLIHKLLPLSNNIYFLVKINLAQLLSEISYLTIRYLTGNLHFQTKVTMVFIQLLNDNDPRVRHATSNAIIKFVNMAYIEKPNNDEIICKAVHYTKKYLTPIIESNPTDVHSYYLEYKFFIDGMIEPFQSFYKDNCHSSTYYGHIEESLSIIVGMLVEQLIIYPSKHLIYGCFEALCQLSQVYSTTLYPDAWDCRLTKTILADRNTSKIYSSTRSINCGDNFDIPVISEYLSPISDELLSFTLSIITTDCVALDLATHKCMMVLAGNLLSGIALKHLKTMNINDLNDSKESKNKMWNLYEDQKVNDLFQSLFQHVMRMMNIYVHVINDIATVTSSSKSALSSLPNASSLSPRKKISINLDNKIRDRGGEKSSINFLKSGKESIGTFYSLPHYMKLHDLLKAAHLNYKSTLDVDASQMYTGLLNATLEVLSQILEIASTNEAKIVAEEILYYLETTLTLSMTPTIQCVRQLLKSLFGMNLSARWDELEDIRSPEDRVGAKNIDNTRGLYDHCFQKPTRSMAALIKTIGNNCRNSDINETWIIGNPTNSRRRRDSKRKLDMIFKSFVRSNNQKTFFSSFIRIFEPMVIKSLNLYTTTSSVDCQCQVLSLLSQLVQFHVNYCLLDTDKTFIDFVRGQFAFIEESKIPNTEKLLPKIFGFFVHLSYEKFHSKIIIDTREIIKLCDGLMASGQPPMTHCIPAIIPVVRDIFISRSTSSSSLTVSERIELETVREYLISMLLRLINYHPVIDLLAQCLYECRRDDDGEEKWRKWSRSTMDVVLSALAAGKIHIECEAASIAVIKLFATVSPTVFRPVDPLLKVLFTVPPHVIGGESHIKLERWMAMVNIILLSLISYAKEDILLDRLSEMRIDMADLNTFLYLSETWTICNDVDPLNVCNTEESSSNLPEQKLGIFIFRFLFAVTTKNSHFLRNITNQKQNDDFFFQQLTLFIQLCIHMFESGSHCKIAHAIIAMLNDKIIRIDEINQLMIDISQRSCPLLTTNWIYLMTLLGYSNQKFWTKVLGITNGKNYDVNSATSPSQSQLKSIDTRIISGCATILFCDHICDNLNDTESLSWFMMNHIEDTMKLASELPVKDLVTSAIHRNSAASGLLIQAIAARCLNLSKPSFVKKLLQALECAHEKQSGAVILTIIPKFLTNSYLALSLIAENIAVKRIEILLDSHAEDVIEQLPVADLTKLIETLQTTKLAQQHGALVILLNKLAAKFYDMSLLELEHSRPFNPQTMKNVQLTKTWFMSQVRMRCCNSNKNLIDPHECAQMLRHLDVVDCDDILMSKEFDVRILDECIKLGARLTHDENISKVKFFGTKGNENEARNIHSNSQCLSSLYQSARQCLSSHVRHLNDMMPKPHTVFDPLFINDDKLSKTIKYVNKFTALMNDEIYFNHFFAIVPTVTSYMRSIEQFNEKDIYCVDPKFDDVDLAKFAAFCLEVIHWMIHVDESFIRSVKPHELELCLNCAEEILRNVSVCHVFGDDKHYSWVCSAANTLSRLIEFWLSPRKTLEQTRDCLPQVDNLGLISALNNDLTKHYARACLQMARLVSWLESNANHQNNKSNIPKFVRDPVVTLIIIISRQKLVNSFVLTPPLVWKHGWHAEGTGPTMCHFPLLLSTNESNLLQELDILRQFIYRITLLGWTSRHQFEEIWMALLSVLSTSTSENKVSYGQLDPLSCNSQATSLAVQGITRLLIQTLLLPHPGSPVNSFMMHHSRDPPLSLQKPASKRLYIVQDLVSWKYECARGFKIGLNTSRNIATDSLDLEQLFTRGNIERDRITNGYDYLSYSQLPVMYLWSSCSLYEDKHSTSVIQLMKKRNIALTKSSLDLTSCVRFLIELYSRWMLSNTPTSSRLIDEVVKSIIAISDLFVERSQFQWMLDTCWNIERLYPAEDEILHHSLIFAICKAAAVLVPLDIDNLEKVKRVTDIGLKSTHISCRIATLHGILYLLQSAVHANCDETMNAIHPIAIKYIQSHLDAKKMCDIMSNENEEHHRMIWALVFFLFEHTEDTTVDADVPAILELAFSLAIQPNISIAIHRTLLYGLERLIATRSVMGRIADQIVKLSLDRMKQPSLFYIIPALRLLLTCMYSEAADRFNRNALLNEDQPLPDIEPEALMCTIERTSAIFDRIKRGHSRDAKILCVILSEILGDFFPPFETLTKVIGEFLSPQQPHQQLISGVVFKVCERVAGNAEQLTLLQDWVLFSLPNFIESLPLITSTWCLSCFFVSASTNQWLRALFPYVQSRMGKYEYEDKKILYVAALDFYRQLSNESQRKVFMESFSSAENEPGSPFNDIVKSFQDTSDD</sequence>
<dbReference type="InterPro" id="IPR011989">
    <property type="entry name" value="ARM-like"/>
</dbReference>
<dbReference type="Pfam" id="PF20926">
    <property type="entry name" value="Htt_N-HEAT_1"/>
    <property type="match status" value="1"/>
</dbReference>
<feature type="region of interest" description="Disordered" evidence="7">
    <location>
        <begin position="2863"/>
        <end position="2886"/>
    </location>
</feature>
<dbReference type="PRINTS" id="PR00375">
    <property type="entry name" value="HUNTINGTIN"/>
</dbReference>
<evidence type="ECO:0000256" key="6">
    <source>
        <dbReference type="ARBA" id="ARBA00023242"/>
    </source>
</evidence>
<reference evidence="8" key="1">
    <citation type="journal article" date="2023" name="bioRxiv">
        <title>Scaffold-level genome assemblies of two parasitoid biocontrol wasps reveal the parthenogenesis mechanism and an associated novel virus.</title>
        <authorList>
            <person name="Inwood S."/>
            <person name="Skelly J."/>
            <person name="Guhlin J."/>
            <person name="Harrop T."/>
            <person name="Goldson S."/>
            <person name="Dearden P."/>
        </authorList>
    </citation>
    <scope>NUCLEOTIDE SEQUENCE</scope>
    <source>
        <strain evidence="8">Irish</strain>
        <tissue evidence="8">Whole body</tissue>
    </source>
</reference>
<dbReference type="InterPro" id="IPR028426">
    <property type="entry name" value="Huntingtin_fam"/>
</dbReference>
<comment type="subcellular location">
    <subcellularLocation>
        <location evidence="3">Cytoplasm</location>
    </subcellularLocation>
    <subcellularLocation>
        <location evidence="2">Nucleus</location>
    </subcellularLocation>
</comment>
<keyword evidence="6" id="KW-0539">Nucleus</keyword>
<protein>
    <recommendedName>
        <fullName evidence="10">Huntingtin</fullName>
    </recommendedName>
</protein>